<dbReference type="PANTHER" id="PTHR34547">
    <property type="entry name" value="YACP-LIKE NYN DOMAIN PROTEIN"/>
    <property type="match status" value="1"/>
</dbReference>
<evidence type="ECO:0000313" key="1">
    <source>
        <dbReference type="EMBL" id="GFP25845.1"/>
    </source>
</evidence>
<gene>
    <name evidence="1" type="ORF">HKBW3S25_01326</name>
</gene>
<dbReference type="AlphaFoldDB" id="A0A6V8P018"/>
<comment type="caution">
    <text evidence="1">The sequence shown here is derived from an EMBL/GenBank/DDBJ whole genome shotgun (WGS) entry which is preliminary data.</text>
</comment>
<dbReference type="Proteomes" id="UP000543224">
    <property type="component" value="Unassembled WGS sequence"/>
</dbReference>
<sequence length="180" mass="21139">MASANRDLYIIDGYNMINFLRKLDARKPGSLEEEREKMIDLFLDHASLKDTEAMIVFDAHRSNSREIAESSVGRVKIVFTRSGQSADQFIERYIYEYRGERRIFVVTSDYAQQKMIFGKGVYRKPPQEMIREMRTTEKEMREKIAHYQPGPFPLSGRVDSGVRARLEDMRRAKKFNRGEE</sequence>
<dbReference type="CDD" id="cd10912">
    <property type="entry name" value="PIN_YacP-like"/>
    <property type="match status" value="1"/>
</dbReference>
<dbReference type="InterPro" id="IPR010298">
    <property type="entry name" value="YacP-like"/>
</dbReference>
<dbReference type="Pfam" id="PF05991">
    <property type="entry name" value="NYN_YacP"/>
    <property type="match status" value="1"/>
</dbReference>
<organism evidence="1 2">
    <name type="scientific">Candidatus Hakubella thermalkaliphila</name>
    <dbReference type="NCBI Taxonomy" id="2754717"/>
    <lineage>
        <taxon>Bacteria</taxon>
        <taxon>Bacillati</taxon>
        <taxon>Actinomycetota</taxon>
        <taxon>Actinomycetota incertae sedis</taxon>
        <taxon>Candidatus Hakubellales</taxon>
        <taxon>Candidatus Hakubellaceae</taxon>
        <taxon>Candidatus Hakubella</taxon>
    </lineage>
</organism>
<proteinExistence type="predicted"/>
<name>A0A6V8P018_9ACTN</name>
<dbReference type="PANTHER" id="PTHR34547:SF1">
    <property type="entry name" value="YACP-LIKE NYN DOMAIN PROTEIN"/>
    <property type="match status" value="1"/>
</dbReference>
<evidence type="ECO:0000313" key="2">
    <source>
        <dbReference type="Proteomes" id="UP000543224"/>
    </source>
</evidence>
<protein>
    <recommendedName>
        <fullName evidence="3">YacP-like NYN domain protein</fullName>
    </recommendedName>
</protein>
<accession>A0A6V8P018</accession>
<dbReference type="EMBL" id="BLRX01000230">
    <property type="protein sequence ID" value="GFP25845.1"/>
    <property type="molecule type" value="Genomic_DNA"/>
</dbReference>
<evidence type="ECO:0008006" key="3">
    <source>
        <dbReference type="Google" id="ProtNLM"/>
    </source>
</evidence>
<reference evidence="1 2" key="1">
    <citation type="journal article" date="2020" name="Front. Microbiol.">
        <title>Single-cell genomics of novel Actinobacteria with the Wood-Ljungdahl pathway discovered in a serpentinizing system.</title>
        <authorList>
            <person name="Merino N."/>
            <person name="Kawai M."/>
            <person name="Boyd E.S."/>
            <person name="Colman D.R."/>
            <person name="McGlynn S.E."/>
            <person name="Nealson K.H."/>
            <person name="Kurokawa K."/>
            <person name="Hongoh Y."/>
        </authorList>
    </citation>
    <scope>NUCLEOTIDE SEQUENCE [LARGE SCALE GENOMIC DNA]</scope>
    <source>
        <strain evidence="1 2">S25</strain>
    </source>
</reference>